<dbReference type="Proteomes" id="UP000799770">
    <property type="component" value="Unassembled WGS sequence"/>
</dbReference>
<organism evidence="2 3">
    <name type="scientific">Lophiotrema nucula</name>
    <dbReference type="NCBI Taxonomy" id="690887"/>
    <lineage>
        <taxon>Eukaryota</taxon>
        <taxon>Fungi</taxon>
        <taxon>Dikarya</taxon>
        <taxon>Ascomycota</taxon>
        <taxon>Pezizomycotina</taxon>
        <taxon>Dothideomycetes</taxon>
        <taxon>Pleosporomycetidae</taxon>
        <taxon>Pleosporales</taxon>
        <taxon>Lophiotremataceae</taxon>
        <taxon>Lophiotrema</taxon>
    </lineage>
</organism>
<name>A0A6A5YV81_9PLEO</name>
<keyword evidence="1" id="KW-0732">Signal</keyword>
<feature type="signal peptide" evidence="1">
    <location>
        <begin position="1"/>
        <end position="16"/>
    </location>
</feature>
<sequence>MFSATHIFTFAIAALASPMRHQSRQVEIPTNWTWHVEGWEAGCVRRGCYFNFNITVPTVPNQIAGVKAYCSGDEAGYDSGFNESSTYRRCQILEGVNNGVAAKLGPRNVSDGTGRGPQKIFVSFELAGYQERPSYNFTGSNDTIYNAFVAPLQEFDITPTEVSAAA</sequence>
<dbReference type="OrthoDB" id="3508922at2759"/>
<accession>A0A6A5YV81</accession>
<proteinExistence type="predicted"/>
<evidence type="ECO:0000313" key="3">
    <source>
        <dbReference type="Proteomes" id="UP000799770"/>
    </source>
</evidence>
<dbReference type="EMBL" id="ML977340">
    <property type="protein sequence ID" value="KAF2109988.1"/>
    <property type="molecule type" value="Genomic_DNA"/>
</dbReference>
<feature type="chain" id="PRO_5025560841" evidence="1">
    <location>
        <begin position="17"/>
        <end position="166"/>
    </location>
</feature>
<reference evidence="2" key="1">
    <citation type="journal article" date="2020" name="Stud. Mycol.">
        <title>101 Dothideomycetes genomes: a test case for predicting lifestyles and emergence of pathogens.</title>
        <authorList>
            <person name="Haridas S."/>
            <person name="Albert R."/>
            <person name="Binder M."/>
            <person name="Bloem J."/>
            <person name="Labutti K."/>
            <person name="Salamov A."/>
            <person name="Andreopoulos B."/>
            <person name="Baker S."/>
            <person name="Barry K."/>
            <person name="Bills G."/>
            <person name="Bluhm B."/>
            <person name="Cannon C."/>
            <person name="Castanera R."/>
            <person name="Culley D."/>
            <person name="Daum C."/>
            <person name="Ezra D."/>
            <person name="Gonzalez J."/>
            <person name="Henrissat B."/>
            <person name="Kuo A."/>
            <person name="Liang C."/>
            <person name="Lipzen A."/>
            <person name="Lutzoni F."/>
            <person name="Magnuson J."/>
            <person name="Mondo S."/>
            <person name="Nolan M."/>
            <person name="Ohm R."/>
            <person name="Pangilinan J."/>
            <person name="Park H.-J."/>
            <person name="Ramirez L."/>
            <person name="Alfaro M."/>
            <person name="Sun H."/>
            <person name="Tritt A."/>
            <person name="Yoshinaga Y."/>
            <person name="Zwiers L.-H."/>
            <person name="Turgeon B."/>
            <person name="Goodwin S."/>
            <person name="Spatafora J."/>
            <person name="Crous P."/>
            <person name="Grigoriev I."/>
        </authorList>
    </citation>
    <scope>NUCLEOTIDE SEQUENCE</scope>
    <source>
        <strain evidence="2">CBS 627.86</strain>
    </source>
</reference>
<keyword evidence="3" id="KW-1185">Reference proteome</keyword>
<protein>
    <submittedName>
        <fullName evidence="2">Uncharacterized protein</fullName>
    </submittedName>
</protein>
<dbReference type="AlphaFoldDB" id="A0A6A5YV81"/>
<evidence type="ECO:0000313" key="2">
    <source>
        <dbReference type="EMBL" id="KAF2109988.1"/>
    </source>
</evidence>
<evidence type="ECO:0000256" key="1">
    <source>
        <dbReference type="SAM" id="SignalP"/>
    </source>
</evidence>
<gene>
    <name evidence="2" type="ORF">BDV96DRAFT_584928</name>
</gene>